<evidence type="ECO:0000259" key="7">
    <source>
        <dbReference type="Pfam" id="PF00149"/>
    </source>
</evidence>
<name>A0A023D3I0_ACIMT</name>
<dbReference type="GO" id="GO:0016020">
    <property type="term" value="C:membrane"/>
    <property type="evidence" value="ECO:0007669"/>
    <property type="project" value="GOC"/>
</dbReference>
<evidence type="ECO:0000313" key="9">
    <source>
        <dbReference type="Proteomes" id="UP000019760"/>
    </source>
</evidence>
<dbReference type="Proteomes" id="UP000019760">
    <property type="component" value="Unassembled WGS sequence"/>
</dbReference>
<dbReference type="PANTHER" id="PTHR34990">
    <property type="entry name" value="UDP-2,3-DIACYLGLUCOSAMINE HYDROLASE-RELATED"/>
    <property type="match status" value="1"/>
</dbReference>
<dbReference type="AlphaFoldDB" id="A0A023D3I0"/>
<reference evidence="8 9" key="2">
    <citation type="journal article" date="2014" name="FEMS Microbiol. Lett.">
        <title>Draft genomic DNA sequence of the facultatively methylotrophic bacterium Acidomonas methanolica type strain MB58.</title>
        <authorList>
            <person name="Higashiura N."/>
            <person name="Hadano H."/>
            <person name="Hirakawa H."/>
            <person name="Matsutani M."/>
            <person name="Takabe S."/>
            <person name="Matsushita K."/>
            <person name="Azuma Y."/>
        </authorList>
    </citation>
    <scope>NUCLEOTIDE SEQUENCE [LARGE SCALE GENOMIC DNA]</scope>
    <source>
        <strain evidence="8 9">MB58</strain>
    </source>
</reference>
<evidence type="ECO:0000256" key="2">
    <source>
        <dbReference type="ARBA" id="ARBA00022519"/>
    </source>
</evidence>
<evidence type="ECO:0000313" key="8">
    <source>
        <dbReference type="EMBL" id="GAJ28698.1"/>
    </source>
</evidence>
<evidence type="ECO:0000256" key="3">
    <source>
        <dbReference type="ARBA" id="ARBA00022723"/>
    </source>
</evidence>
<gene>
    <name evidence="8" type="ORF">Amme_035_027</name>
</gene>
<reference evidence="9" key="1">
    <citation type="journal article" date="2014" name="FEMS Microbiol. Lett.">
        <title>Draft Genomic DNA Sequence of the Facultatively Methylotrophic Bacterium Acidomonas methanolica type strain MB58.</title>
        <authorList>
            <person name="Higashiura N."/>
            <person name="Hadano H."/>
            <person name="Hirakawa H."/>
            <person name="Matsutani M."/>
            <person name="Takabe S."/>
            <person name="Matsushita K."/>
            <person name="Azuma Y."/>
        </authorList>
    </citation>
    <scope>NUCLEOTIDE SEQUENCE [LARGE SCALE GENOMIC DNA]</scope>
    <source>
        <strain evidence="9">MB58</strain>
    </source>
</reference>
<dbReference type="Pfam" id="PF00149">
    <property type="entry name" value="Metallophos"/>
    <property type="match status" value="1"/>
</dbReference>
<dbReference type="EMBL" id="BAND01000035">
    <property type="protein sequence ID" value="GAJ28698.1"/>
    <property type="molecule type" value="Genomic_DNA"/>
</dbReference>
<dbReference type="PANTHER" id="PTHR34990:SF2">
    <property type="entry name" value="BLL8164 PROTEIN"/>
    <property type="match status" value="1"/>
</dbReference>
<dbReference type="InterPro" id="IPR004843">
    <property type="entry name" value="Calcineurin-like_PHP"/>
</dbReference>
<keyword evidence="9" id="KW-1185">Reference proteome</keyword>
<keyword evidence="4" id="KW-0472">Membrane</keyword>
<keyword evidence="1" id="KW-1003">Cell membrane</keyword>
<keyword evidence="8" id="KW-0378">Hydrolase</keyword>
<dbReference type="CDD" id="cd07398">
    <property type="entry name" value="MPP_YbbF-LpxH"/>
    <property type="match status" value="1"/>
</dbReference>
<evidence type="ECO:0000256" key="1">
    <source>
        <dbReference type="ARBA" id="ARBA00022475"/>
    </source>
</evidence>
<keyword evidence="5" id="KW-0464">Manganese</keyword>
<dbReference type="Gene3D" id="3.60.21.10">
    <property type="match status" value="1"/>
</dbReference>
<dbReference type="GO" id="GO:0008758">
    <property type="term" value="F:UDP-2,3-diacylglucosamine hydrolase activity"/>
    <property type="evidence" value="ECO:0007669"/>
    <property type="project" value="TreeGrafter"/>
</dbReference>
<dbReference type="GO" id="GO:0009245">
    <property type="term" value="P:lipid A biosynthetic process"/>
    <property type="evidence" value="ECO:0007669"/>
    <property type="project" value="TreeGrafter"/>
</dbReference>
<keyword evidence="3" id="KW-0479">Metal-binding</keyword>
<proteinExistence type="predicted"/>
<evidence type="ECO:0000256" key="6">
    <source>
        <dbReference type="SAM" id="MobiDB-lite"/>
    </source>
</evidence>
<sequence length="295" mass="33163">MDYEPSASGVTRYRALFISDVHLGTRDSKAALLRDFLASSRCETLYLVGDIIDGWRLRRSWFWNDDHDSLLRLILQMAASGTEVIYIPGNHDEMFRSWLPLGLKIASIRMQERAIHEAADGRRFVVLHGDEFDSVVRCAPMLAHLGDWAYALALWLNRYLAAIRRRLGLPYRSFSAWAKRHVKEAVKAVDRFEEALAQEAKRCGAAGVICGHIHTPEIRTIDGSLYMNTGDWVESCSGLAETMDGRFILVSGLEEQRHPGALPFRRAPRSRSGEAFADESVPGDPWPRPALTPAA</sequence>
<dbReference type="InterPro" id="IPR043461">
    <property type="entry name" value="LpxH-like"/>
</dbReference>
<dbReference type="InterPro" id="IPR029052">
    <property type="entry name" value="Metallo-depent_PP-like"/>
</dbReference>
<protein>
    <submittedName>
        <fullName evidence="8">Hydrolase</fullName>
    </submittedName>
</protein>
<dbReference type="SUPFAM" id="SSF56300">
    <property type="entry name" value="Metallo-dependent phosphatases"/>
    <property type="match status" value="1"/>
</dbReference>
<dbReference type="GO" id="GO:0046872">
    <property type="term" value="F:metal ion binding"/>
    <property type="evidence" value="ECO:0007669"/>
    <property type="project" value="UniProtKB-KW"/>
</dbReference>
<organism evidence="8 9">
    <name type="scientific">Acidomonas methanolica NBRC 104435</name>
    <dbReference type="NCBI Taxonomy" id="1231351"/>
    <lineage>
        <taxon>Bacteria</taxon>
        <taxon>Pseudomonadati</taxon>
        <taxon>Pseudomonadota</taxon>
        <taxon>Alphaproteobacteria</taxon>
        <taxon>Acetobacterales</taxon>
        <taxon>Acetobacteraceae</taxon>
        <taxon>Acidomonas</taxon>
    </lineage>
</organism>
<comment type="caution">
    <text evidence="8">The sequence shown here is derived from an EMBL/GenBank/DDBJ whole genome shotgun (WGS) entry which is preliminary data.</text>
</comment>
<evidence type="ECO:0000256" key="4">
    <source>
        <dbReference type="ARBA" id="ARBA00023136"/>
    </source>
</evidence>
<dbReference type="RefSeq" id="WP_042057588.1">
    <property type="nucleotide sequence ID" value="NZ_BAND01000035.1"/>
</dbReference>
<accession>A0A023D3I0</accession>
<keyword evidence="2" id="KW-0997">Cell inner membrane</keyword>
<feature type="region of interest" description="Disordered" evidence="6">
    <location>
        <begin position="263"/>
        <end position="295"/>
    </location>
</feature>
<evidence type="ECO:0000256" key="5">
    <source>
        <dbReference type="ARBA" id="ARBA00023211"/>
    </source>
</evidence>
<feature type="domain" description="Calcineurin-like phosphoesterase" evidence="7">
    <location>
        <begin position="14"/>
        <end position="216"/>
    </location>
</feature>
<feature type="compositionally biased region" description="Pro residues" evidence="6">
    <location>
        <begin position="284"/>
        <end position="295"/>
    </location>
</feature>
<dbReference type="OrthoDB" id="9802481at2"/>